<feature type="domain" description="Flagellar M-ring N-terminal" evidence="12">
    <location>
        <begin position="47"/>
        <end position="220"/>
    </location>
</feature>
<dbReference type="NCBIfam" id="TIGR00206">
    <property type="entry name" value="fliF"/>
    <property type="match status" value="1"/>
</dbReference>
<dbReference type="InterPro" id="IPR013556">
    <property type="entry name" value="Flag_M-ring_C"/>
</dbReference>
<dbReference type="InterPro" id="IPR043427">
    <property type="entry name" value="YscJ/FliF"/>
</dbReference>
<dbReference type="InterPro" id="IPR006182">
    <property type="entry name" value="FliF_N_dom"/>
</dbReference>
<evidence type="ECO:0000256" key="9">
    <source>
        <dbReference type="PIRNR" id="PIRNR004862"/>
    </source>
</evidence>
<evidence type="ECO:0000259" key="12">
    <source>
        <dbReference type="Pfam" id="PF01514"/>
    </source>
</evidence>
<evidence type="ECO:0000256" key="8">
    <source>
        <dbReference type="ARBA" id="ARBA00023143"/>
    </source>
</evidence>
<dbReference type="PIRSF" id="PIRSF004862">
    <property type="entry name" value="FliF"/>
    <property type="match status" value="1"/>
</dbReference>
<dbReference type="Pfam" id="PF08345">
    <property type="entry name" value="YscJ_FliF_C"/>
    <property type="match status" value="1"/>
</dbReference>
<protein>
    <recommendedName>
        <fullName evidence="9">Flagellar M-ring protein</fullName>
    </recommendedName>
</protein>
<keyword evidence="5 11" id="KW-0812">Transmembrane</keyword>
<evidence type="ECO:0000313" key="14">
    <source>
        <dbReference type="EMBL" id="UOF89354.1"/>
    </source>
</evidence>
<evidence type="ECO:0000256" key="10">
    <source>
        <dbReference type="SAM" id="MobiDB-lite"/>
    </source>
</evidence>
<name>A0ABY4CGD7_9BACL</name>
<evidence type="ECO:0000256" key="5">
    <source>
        <dbReference type="ARBA" id="ARBA00022692"/>
    </source>
</evidence>
<proteinExistence type="inferred from homology"/>
<evidence type="ECO:0000256" key="11">
    <source>
        <dbReference type="SAM" id="Phobius"/>
    </source>
</evidence>
<evidence type="ECO:0000256" key="3">
    <source>
        <dbReference type="ARBA" id="ARBA00007971"/>
    </source>
</evidence>
<sequence length="511" mass="54924">MNQQIRQLMEKITGWWSKYDARQKRNLIIIGALALAILAMSSWFLLRTTYVVAFTNQDAKSAGEIVNKLTALKIPYKTEGGNILVPSQDADQVKMQMALAGLPKSGYITYQDIFNANNLGMTQGQFDLQKLAALEGSLSQTIQSINGIDGAEVHIVMPQQHLFVDQAVQDAKASVLINEAPGTQLIPAQVSGIQQLVAHAVQGLKASNVSVVDQNGVRLNSMDEGSLQNSASTDVVRELQIKNQVEDSMAERIRAGLEHMFGNGNVTVNVNADINFDQVTTQSHTVQPVGNGNTGIVVSEQSSTTSSTGTPATGGVPGPPSTVPGSNVTTTAGAGNASSNYNQKSNTTNYDYNKVDTTTKQDPFKINKYTVSVLVNANLTPQSMQQIKDYIATSIGAQNNGSKNADITVASAKFQVPVNPFTGTKSIWYQNPYVIGGGLLGLALAAGGGFLLARRRKQGDSASEFDMEPILPDAPVIEETAQQKLRKDLDSFASKNPEEFANLLRTWLVED</sequence>
<keyword evidence="6 11" id="KW-1133">Transmembrane helix</keyword>
<dbReference type="RefSeq" id="WP_347436042.1">
    <property type="nucleotide sequence ID" value="NZ_CP089291.1"/>
</dbReference>
<evidence type="ECO:0000256" key="1">
    <source>
        <dbReference type="ARBA" id="ARBA00004117"/>
    </source>
</evidence>
<feature type="compositionally biased region" description="Polar residues" evidence="10">
    <location>
        <begin position="327"/>
        <end position="349"/>
    </location>
</feature>
<evidence type="ECO:0000256" key="4">
    <source>
        <dbReference type="ARBA" id="ARBA00022475"/>
    </source>
</evidence>
<keyword evidence="14" id="KW-0282">Flagellum</keyword>
<keyword evidence="14" id="KW-0966">Cell projection</keyword>
<dbReference type="Pfam" id="PF01514">
    <property type="entry name" value="YscJ_FliF"/>
    <property type="match status" value="1"/>
</dbReference>
<comment type="function">
    <text evidence="9">The M ring may be actively involved in energy transduction.</text>
</comment>
<dbReference type="InterPro" id="IPR000067">
    <property type="entry name" value="FlgMring_FliF"/>
</dbReference>
<keyword evidence="8 9" id="KW-0975">Bacterial flagellum</keyword>
<dbReference type="PRINTS" id="PR01009">
    <property type="entry name" value="FLGMRINGFLIF"/>
</dbReference>
<comment type="similarity">
    <text evidence="3 9">Belongs to the FliF family.</text>
</comment>
<organism evidence="14 15">
    <name type="scientific">Fodinisporobacter ferrooxydans</name>
    <dbReference type="NCBI Taxonomy" id="2901836"/>
    <lineage>
        <taxon>Bacteria</taxon>
        <taxon>Bacillati</taxon>
        <taxon>Bacillota</taxon>
        <taxon>Bacilli</taxon>
        <taxon>Bacillales</taxon>
        <taxon>Alicyclobacillaceae</taxon>
        <taxon>Fodinisporobacter</taxon>
    </lineage>
</organism>
<dbReference type="PANTHER" id="PTHR30046:SF0">
    <property type="entry name" value="FLAGELLAR M-RING PROTEIN"/>
    <property type="match status" value="1"/>
</dbReference>
<gene>
    <name evidence="14" type="primary">fliF</name>
    <name evidence="14" type="ORF">LSG31_15795</name>
</gene>
<feature type="transmembrane region" description="Helical" evidence="11">
    <location>
        <begin position="27"/>
        <end position="46"/>
    </location>
</feature>
<evidence type="ECO:0000313" key="15">
    <source>
        <dbReference type="Proteomes" id="UP000830167"/>
    </source>
</evidence>
<feature type="compositionally biased region" description="Low complexity" evidence="10">
    <location>
        <begin position="302"/>
        <end position="314"/>
    </location>
</feature>
<comment type="subcellular location">
    <subcellularLocation>
        <location evidence="1 9">Bacterial flagellum basal body</location>
    </subcellularLocation>
    <subcellularLocation>
        <location evidence="2">Cell membrane</location>
        <topology evidence="2">Multi-pass membrane protein</topology>
    </subcellularLocation>
</comment>
<accession>A0ABY4CGD7</accession>
<feature type="domain" description="Flagellar M-ring C-terminal" evidence="13">
    <location>
        <begin position="257"/>
        <end position="414"/>
    </location>
</feature>
<dbReference type="EMBL" id="CP089291">
    <property type="protein sequence ID" value="UOF89354.1"/>
    <property type="molecule type" value="Genomic_DNA"/>
</dbReference>
<evidence type="ECO:0000256" key="7">
    <source>
        <dbReference type="ARBA" id="ARBA00023136"/>
    </source>
</evidence>
<keyword evidence="7 11" id="KW-0472">Membrane</keyword>
<feature type="compositionally biased region" description="Polar residues" evidence="10">
    <location>
        <begin position="285"/>
        <end position="301"/>
    </location>
</feature>
<feature type="region of interest" description="Disordered" evidence="10">
    <location>
        <begin position="285"/>
        <end position="349"/>
    </location>
</feature>
<keyword evidence="4" id="KW-1003">Cell membrane</keyword>
<keyword evidence="14" id="KW-0969">Cilium</keyword>
<feature type="transmembrane region" description="Helical" evidence="11">
    <location>
        <begin position="433"/>
        <end position="453"/>
    </location>
</feature>
<evidence type="ECO:0000259" key="13">
    <source>
        <dbReference type="Pfam" id="PF08345"/>
    </source>
</evidence>
<dbReference type="Gene3D" id="3.30.300.30">
    <property type="match status" value="1"/>
</dbReference>
<dbReference type="InterPro" id="IPR045851">
    <property type="entry name" value="AMP-bd_C_sf"/>
</dbReference>
<reference evidence="14" key="1">
    <citation type="submission" date="2021-12" db="EMBL/GenBank/DDBJ databases">
        <title>Alicyclobacillaceae gen. nov., sp. nov., isolated from chalcocite enrichment system.</title>
        <authorList>
            <person name="Jiang Z."/>
        </authorList>
    </citation>
    <scope>NUCLEOTIDE SEQUENCE</scope>
    <source>
        <strain evidence="14">MYW30-H2</strain>
    </source>
</reference>
<dbReference type="Proteomes" id="UP000830167">
    <property type="component" value="Chromosome"/>
</dbReference>
<dbReference type="PANTHER" id="PTHR30046">
    <property type="entry name" value="FLAGELLAR M-RING PROTEIN"/>
    <property type="match status" value="1"/>
</dbReference>
<keyword evidence="15" id="KW-1185">Reference proteome</keyword>
<evidence type="ECO:0000256" key="6">
    <source>
        <dbReference type="ARBA" id="ARBA00022989"/>
    </source>
</evidence>
<evidence type="ECO:0000256" key="2">
    <source>
        <dbReference type="ARBA" id="ARBA00004651"/>
    </source>
</evidence>